<dbReference type="SUPFAM" id="SSF46689">
    <property type="entry name" value="Homeodomain-like"/>
    <property type="match status" value="1"/>
</dbReference>
<dbReference type="PANTHER" id="PTHR43479">
    <property type="entry name" value="ACREF/ENVCD OPERON REPRESSOR-RELATED"/>
    <property type="match status" value="1"/>
</dbReference>
<keyword evidence="1" id="KW-0238">DNA-binding</keyword>
<evidence type="ECO:0000313" key="3">
    <source>
        <dbReference type="EMBL" id="KKK95702.1"/>
    </source>
</evidence>
<dbReference type="InterPro" id="IPR009057">
    <property type="entry name" value="Homeodomain-like_sf"/>
</dbReference>
<name>A0A0F8ZPB2_9ZZZZ</name>
<evidence type="ECO:0000259" key="2">
    <source>
        <dbReference type="PROSITE" id="PS50977"/>
    </source>
</evidence>
<protein>
    <recommendedName>
        <fullName evidence="2">HTH tetR-type domain-containing protein</fullName>
    </recommendedName>
</protein>
<dbReference type="EMBL" id="LAZR01046795">
    <property type="protein sequence ID" value="KKK95702.1"/>
    <property type="molecule type" value="Genomic_DNA"/>
</dbReference>
<evidence type="ECO:0000256" key="1">
    <source>
        <dbReference type="ARBA" id="ARBA00023125"/>
    </source>
</evidence>
<sequence>MIMSKRKITRNKEEKINLIYDTFFKLILEKGYHRASTNKIAEAAQISIGTIYHYFPKGKSEILTKYFQKSKDITFNIEDFKGYDVNNVPEVFTQFISKDIENQRKNLGFRIALRHAVLSDKKVREAFQNKVIEISKEIVKTLRATTVVFKGSPEKRLVQRFAFIYNLIEAIVHHHIFVMKLFDDDDDLVKYISSLIASTIQFFQKLG</sequence>
<gene>
    <name evidence="3" type="ORF">LCGC14_2670140</name>
</gene>
<proteinExistence type="predicted"/>
<comment type="caution">
    <text evidence="3">The sequence shown here is derived from an EMBL/GenBank/DDBJ whole genome shotgun (WGS) entry which is preliminary data.</text>
</comment>
<dbReference type="PROSITE" id="PS50977">
    <property type="entry name" value="HTH_TETR_2"/>
    <property type="match status" value="1"/>
</dbReference>
<organism evidence="3">
    <name type="scientific">marine sediment metagenome</name>
    <dbReference type="NCBI Taxonomy" id="412755"/>
    <lineage>
        <taxon>unclassified sequences</taxon>
        <taxon>metagenomes</taxon>
        <taxon>ecological metagenomes</taxon>
    </lineage>
</organism>
<dbReference type="GO" id="GO:0003677">
    <property type="term" value="F:DNA binding"/>
    <property type="evidence" value="ECO:0007669"/>
    <property type="project" value="UniProtKB-KW"/>
</dbReference>
<dbReference type="InterPro" id="IPR001647">
    <property type="entry name" value="HTH_TetR"/>
</dbReference>
<accession>A0A0F8ZPB2</accession>
<dbReference type="Pfam" id="PF00440">
    <property type="entry name" value="TetR_N"/>
    <property type="match status" value="1"/>
</dbReference>
<reference evidence="3" key="1">
    <citation type="journal article" date="2015" name="Nature">
        <title>Complex archaea that bridge the gap between prokaryotes and eukaryotes.</title>
        <authorList>
            <person name="Spang A."/>
            <person name="Saw J.H."/>
            <person name="Jorgensen S.L."/>
            <person name="Zaremba-Niedzwiedzka K."/>
            <person name="Martijn J."/>
            <person name="Lind A.E."/>
            <person name="van Eijk R."/>
            <person name="Schleper C."/>
            <person name="Guy L."/>
            <person name="Ettema T.J."/>
        </authorList>
    </citation>
    <scope>NUCLEOTIDE SEQUENCE</scope>
</reference>
<dbReference type="PANTHER" id="PTHR43479:SF11">
    <property type="entry name" value="ACREF_ENVCD OPERON REPRESSOR-RELATED"/>
    <property type="match status" value="1"/>
</dbReference>
<feature type="domain" description="HTH tetR-type" evidence="2">
    <location>
        <begin position="13"/>
        <end position="73"/>
    </location>
</feature>
<dbReference type="Gene3D" id="1.10.357.10">
    <property type="entry name" value="Tetracycline Repressor, domain 2"/>
    <property type="match status" value="1"/>
</dbReference>
<dbReference type="InterPro" id="IPR050624">
    <property type="entry name" value="HTH-type_Tx_Regulator"/>
</dbReference>
<dbReference type="AlphaFoldDB" id="A0A0F8ZPB2"/>